<keyword evidence="3" id="KW-1185">Reference proteome</keyword>
<dbReference type="Proteomes" id="UP000518752">
    <property type="component" value="Unassembled WGS sequence"/>
</dbReference>
<feature type="region of interest" description="Disordered" evidence="1">
    <location>
        <begin position="45"/>
        <end position="131"/>
    </location>
</feature>
<name>A0A8H5FQQ5_9AGAR</name>
<sequence length="241" mass="27413">MILPGPGAEFPSLPSFDGVFPDDPDSDASSDAIAKFEVAVDEYAQAAKAHKEEREEVSESRRKAVEEWRKRVESASIGKQKVVEKVAERPKRLRIRSPTPMDDEEFRPRSDADKDKDDKEDEDKDEEEEEEEAEKFCTPCRRCRDRGTECLRQSKANTRTCEGCHLAKVKCDWGQRGNGGSDGERDRLIIWLLRKQLEDINDLDWKVVVLGRRIGVVQKQLKTLLNSDSTDATETRPGPSH</sequence>
<feature type="compositionally biased region" description="Basic and acidic residues" evidence="1">
    <location>
        <begin position="106"/>
        <end position="117"/>
    </location>
</feature>
<evidence type="ECO:0008006" key="4">
    <source>
        <dbReference type="Google" id="ProtNLM"/>
    </source>
</evidence>
<gene>
    <name evidence="2" type="ORF">D9757_014023</name>
</gene>
<feature type="region of interest" description="Disordered" evidence="1">
    <location>
        <begin position="1"/>
        <end position="31"/>
    </location>
</feature>
<accession>A0A8H5FQQ5</accession>
<reference evidence="2 3" key="1">
    <citation type="journal article" date="2020" name="ISME J.">
        <title>Uncovering the hidden diversity of litter-decomposition mechanisms in mushroom-forming fungi.</title>
        <authorList>
            <person name="Floudas D."/>
            <person name="Bentzer J."/>
            <person name="Ahren D."/>
            <person name="Johansson T."/>
            <person name="Persson P."/>
            <person name="Tunlid A."/>
        </authorList>
    </citation>
    <scope>NUCLEOTIDE SEQUENCE [LARGE SCALE GENOMIC DNA]</scope>
    <source>
        <strain evidence="2 3">CBS 406.79</strain>
    </source>
</reference>
<dbReference type="AlphaFoldDB" id="A0A8H5FQQ5"/>
<proteinExistence type="predicted"/>
<comment type="caution">
    <text evidence="2">The sequence shown here is derived from an EMBL/GenBank/DDBJ whole genome shotgun (WGS) entry which is preliminary data.</text>
</comment>
<evidence type="ECO:0000313" key="3">
    <source>
        <dbReference type="Proteomes" id="UP000518752"/>
    </source>
</evidence>
<feature type="compositionally biased region" description="Acidic residues" evidence="1">
    <location>
        <begin position="118"/>
        <end position="131"/>
    </location>
</feature>
<evidence type="ECO:0000313" key="2">
    <source>
        <dbReference type="EMBL" id="KAF5346105.1"/>
    </source>
</evidence>
<feature type="compositionally biased region" description="Basic and acidic residues" evidence="1">
    <location>
        <begin position="81"/>
        <end position="90"/>
    </location>
</feature>
<protein>
    <recommendedName>
        <fullName evidence="4">Zn(2)-C6 fungal-type domain-containing protein</fullName>
    </recommendedName>
</protein>
<organism evidence="2 3">
    <name type="scientific">Collybiopsis confluens</name>
    <dbReference type="NCBI Taxonomy" id="2823264"/>
    <lineage>
        <taxon>Eukaryota</taxon>
        <taxon>Fungi</taxon>
        <taxon>Dikarya</taxon>
        <taxon>Basidiomycota</taxon>
        <taxon>Agaricomycotina</taxon>
        <taxon>Agaricomycetes</taxon>
        <taxon>Agaricomycetidae</taxon>
        <taxon>Agaricales</taxon>
        <taxon>Marasmiineae</taxon>
        <taxon>Omphalotaceae</taxon>
        <taxon>Collybiopsis</taxon>
    </lineage>
</organism>
<feature type="compositionally biased region" description="Basic and acidic residues" evidence="1">
    <location>
        <begin position="49"/>
        <end position="73"/>
    </location>
</feature>
<evidence type="ECO:0000256" key="1">
    <source>
        <dbReference type="SAM" id="MobiDB-lite"/>
    </source>
</evidence>
<dbReference type="EMBL" id="JAACJN010000361">
    <property type="protein sequence ID" value="KAF5346105.1"/>
    <property type="molecule type" value="Genomic_DNA"/>
</dbReference>